<dbReference type="PANTHER" id="PTHR43531:SF11">
    <property type="entry name" value="METHYL-ACCEPTING CHEMOTAXIS PROTEIN 3"/>
    <property type="match status" value="1"/>
</dbReference>
<keyword evidence="1" id="KW-0145">Chemotaxis</keyword>
<dbReference type="PROSITE" id="PS50885">
    <property type="entry name" value="HAMP"/>
    <property type="match status" value="1"/>
</dbReference>
<feature type="transmembrane region" description="Helical" evidence="5">
    <location>
        <begin position="355"/>
        <end position="375"/>
    </location>
</feature>
<protein>
    <submittedName>
        <fullName evidence="8">Chemotaxis protein</fullName>
    </submittedName>
</protein>
<feature type="transmembrane region" description="Helical" evidence="5">
    <location>
        <begin position="12"/>
        <end position="31"/>
    </location>
</feature>
<organism evidence="8 9">
    <name type="scientific">Pseudomonas fluorescens</name>
    <dbReference type="NCBI Taxonomy" id="294"/>
    <lineage>
        <taxon>Bacteria</taxon>
        <taxon>Pseudomonadati</taxon>
        <taxon>Pseudomonadota</taxon>
        <taxon>Gammaproteobacteria</taxon>
        <taxon>Pseudomonadales</taxon>
        <taxon>Pseudomonadaceae</taxon>
        <taxon>Pseudomonas</taxon>
    </lineage>
</organism>
<keyword evidence="5" id="KW-0472">Membrane</keyword>
<dbReference type="Pfam" id="PF00672">
    <property type="entry name" value="HAMP"/>
    <property type="match status" value="1"/>
</dbReference>
<name>A0A0N9WWX5_PSEFL</name>
<evidence type="ECO:0000256" key="2">
    <source>
        <dbReference type="ARBA" id="ARBA00029447"/>
    </source>
</evidence>
<feature type="domain" description="Methyl-accepting transducer" evidence="6">
    <location>
        <begin position="473"/>
        <end position="702"/>
    </location>
</feature>
<evidence type="ECO:0000256" key="5">
    <source>
        <dbReference type="SAM" id="Phobius"/>
    </source>
</evidence>
<feature type="region of interest" description="Disordered" evidence="4">
    <location>
        <begin position="516"/>
        <end position="539"/>
    </location>
</feature>
<keyword evidence="3" id="KW-0807">Transducer</keyword>
<reference evidence="9" key="1">
    <citation type="submission" date="2015-09" db="EMBL/GenBank/DDBJ databases">
        <title>Whole genome sequence of Pseudomonas fluorescens FW300-N2C3.</title>
        <authorList>
            <person name="Ray J."/>
            <person name="Melnyk R."/>
            <person name="Deutschbauer A."/>
        </authorList>
    </citation>
    <scope>NUCLEOTIDE SEQUENCE [LARGE SCALE GENOMIC DNA]</scope>
    <source>
        <strain evidence="9">FW300-N2C3</strain>
    </source>
</reference>
<dbReference type="GO" id="GO:0005886">
    <property type="term" value="C:plasma membrane"/>
    <property type="evidence" value="ECO:0007669"/>
    <property type="project" value="TreeGrafter"/>
</dbReference>
<dbReference type="InterPro" id="IPR051310">
    <property type="entry name" value="MCP_chemotaxis"/>
</dbReference>
<dbReference type="OrthoDB" id="2489132at2"/>
<dbReference type="SUPFAM" id="SSF58104">
    <property type="entry name" value="Methyl-accepting chemotaxis protein (MCP) signaling domain"/>
    <property type="match status" value="1"/>
</dbReference>
<dbReference type="SMART" id="SM00304">
    <property type="entry name" value="HAMP"/>
    <property type="match status" value="2"/>
</dbReference>
<dbReference type="GO" id="GO:0007165">
    <property type="term" value="P:signal transduction"/>
    <property type="evidence" value="ECO:0007669"/>
    <property type="project" value="UniProtKB-KW"/>
</dbReference>
<dbReference type="InterPro" id="IPR003660">
    <property type="entry name" value="HAMP_dom"/>
</dbReference>
<comment type="similarity">
    <text evidence="2">Belongs to the methyl-accepting chemotaxis (MCP) protein family.</text>
</comment>
<reference evidence="8 9" key="2">
    <citation type="journal article" date="2018" name="Nature">
        <title>Mutant phenotypes for thousands of bacterial genes of unknown function.</title>
        <authorList>
            <person name="Price M.N."/>
            <person name="Wetmore K.M."/>
            <person name="Waters R.J."/>
            <person name="Callaghan M."/>
            <person name="Ray J."/>
            <person name="Liu H."/>
            <person name="Kuehl J.V."/>
            <person name="Melnyk R.A."/>
            <person name="Lamson J.S."/>
            <person name="Suh Y."/>
            <person name="Carlson H.K."/>
            <person name="Esquivel Z."/>
            <person name="Sadeeshkumar H."/>
            <person name="Chakraborty R."/>
            <person name="Zane G.M."/>
            <person name="Rubin B.E."/>
            <person name="Wall J.D."/>
            <person name="Visel A."/>
            <person name="Bristow J."/>
            <person name="Blow M.J."/>
            <person name="Arkin A.P."/>
            <person name="Deutschbauer A.M."/>
        </authorList>
    </citation>
    <scope>NUCLEOTIDE SEQUENCE [LARGE SCALE GENOMIC DNA]</scope>
    <source>
        <strain evidence="8 9">FW300-N2C3</strain>
    </source>
</reference>
<sequence length="728" mass="77509">MKFKSLQARICVTAGICLFVSSISLVVYGLFTARTNEQYVASEVSALVEKSTIREIQNLAESRANAIQAKLQNALDAARTMANTFAASKAAQSPLALGREQINSVLLSVLKDNPDFNGTYSCWEPNALDGQDPAFRNATDGNNPLTGRFTPYWTRSADGHVAVQPLVEYDSPDRHPNGVPKGGWYSGPRDTLKESVLDPIPYVVQGKNVWLTTLSVPIVANGKFYGVVGADFDIAFIQKLSEQMSAELYGGKGTVSILSNQGLVVADSQRTDLIGQSIKALLPESWEKVLSDIQGGRGDGQLNPQTQNIEVLMPIALGRTGKPWAVLIRLPKAVVMAQAIALEQELQARSISNSIWQVSVGLGISLLALVALWFATAKIVGPIREAAALAANISLGDFSRRLVQQSEDEVGQLSAALNDMSESLQRQVRVAERISEGDLDLEVRLSSPHDTLGKSLEKMVSNLNQLISEVQTSATQITGSSAQVTDLSQSLSDGASNSASSITEISAVMTQMAAQTRDNAANAKKADEQSQASRADAGESDKLMSELIAAMAEIDNSGKDITAIITTIDNIAAQTNLLALNAAIEAARAGELGRGFAVVADEVRSLAARSAEAAQQTAALIADSSSKTQRGMIIAGRTAESLKNIVHGTSAVSNLVSLIYQASSEQASGLQQASIGLEQIDEVTQKNQSNSQECAVAAKDLSERASLMQRVLGRFKVKRGGLKHKTSD</sequence>
<dbReference type="GO" id="GO:0006935">
    <property type="term" value="P:chemotaxis"/>
    <property type="evidence" value="ECO:0007669"/>
    <property type="project" value="UniProtKB-KW"/>
</dbReference>
<dbReference type="AlphaFoldDB" id="A0A0N9WWX5"/>
<evidence type="ECO:0000313" key="9">
    <source>
        <dbReference type="Proteomes" id="UP000059425"/>
    </source>
</evidence>
<feature type="domain" description="HAMP" evidence="7">
    <location>
        <begin position="377"/>
        <end position="429"/>
    </location>
</feature>
<dbReference type="Pfam" id="PF22673">
    <property type="entry name" value="MCP-like_PDC_1"/>
    <property type="match status" value="1"/>
</dbReference>
<gene>
    <name evidence="8" type="ORF">AO356_16410</name>
</gene>
<proteinExistence type="inferred from homology"/>
<dbReference type="Gene3D" id="6.10.340.10">
    <property type="match status" value="1"/>
</dbReference>
<evidence type="ECO:0000256" key="3">
    <source>
        <dbReference type="PROSITE-ProRule" id="PRU00284"/>
    </source>
</evidence>
<dbReference type="SMART" id="SM00283">
    <property type="entry name" value="MA"/>
    <property type="match status" value="1"/>
</dbReference>
<keyword evidence="5" id="KW-0812">Transmembrane</keyword>
<evidence type="ECO:0000256" key="4">
    <source>
        <dbReference type="SAM" id="MobiDB-lite"/>
    </source>
</evidence>
<evidence type="ECO:0000256" key="1">
    <source>
        <dbReference type="ARBA" id="ARBA00022500"/>
    </source>
</evidence>
<evidence type="ECO:0000259" key="7">
    <source>
        <dbReference type="PROSITE" id="PS50885"/>
    </source>
</evidence>
<dbReference type="EMBL" id="CP012831">
    <property type="protein sequence ID" value="ALI08330.1"/>
    <property type="molecule type" value="Genomic_DNA"/>
</dbReference>
<dbReference type="InterPro" id="IPR004089">
    <property type="entry name" value="MCPsignal_dom"/>
</dbReference>
<keyword evidence="5" id="KW-1133">Transmembrane helix</keyword>
<dbReference type="Pfam" id="PF00015">
    <property type="entry name" value="MCPsignal"/>
    <property type="match status" value="1"/>
</dbReference>
<dbReference type="Proteomes" id="UP000059425">
    <property type="component" value="Chromosome"/>
</dbReference>
<dbReference type="CDD" id="cd11386">
    <property type="entry name" value="MCP_signal"/>
    <property type="match status" value="1"/>
</dbReference>
<evidence type="ECO:0000259" key="6">
    <source>
        <dbReference type="PROSITE" id="PS50111"/>
    </source>
</evidence>
<dbReference type="PANTHER" id="PTHR43531">
    <property type="entry name" value="PROTEIN ICFG"/>
    <property type="match status" value="1"/>
</dbReference>
<dbReference type="CDD" id="cd12913">
    <property type="entry name" value="PDC1_MCP_like"/>
    <property type="match status" value="1"/>
</dbReference>
<dbReference type="Gene3D" id="1.10.287.950">
    <property type="entry name" value="Methyl-accepting chemotaxis protein"/>
    <property type="match status" value="1"/>
</dbReference>
<dbReference type="Gene3D" id="3.30.450.20">
    <property type="entry name" value="PAS domain"/>
    <property type="match status" value="2"/>
</dbReference>
<accession>A0A0N9WWX5</accession>
<dbReference type="PROSITE" id="PS50111">
    <property type="entry name" value="CHEMOTAXIS_TRANSDUC_2"/>
    <property type="match status" value="1"/>
</dbReference>
<evidence type="ECO:0000313" key="8">
    <source>
        <dbReference type="EMBL" id="ALI08330.1"/>
    </source>
</evidence>
<dbReference type="CDD" id="cd06225">
    <property type="entry name" value="HAMP"/>
    <property type="match status" value="2"/>
</dbReference>
<dbReference type="GO" id="GO:0004888">
    <property type="term" value="F:transmembrane signaling receptor activity"/>
    <property type="evidence" value="ECO:0007669"/>
    <property type="project" value="TreeGrafter"/>
</dbReference>